<accession>A0A448X0A6</accession>
<dbReference type="OrthoDB" id="10012881at2759"/>
<evidence type="ECO:0000313" key="4">
    <source>
        <dbReference type="EMBL" id="VEL24692.1"/>
    </source>
</evidence>
<dbReference type="InterPro" id="IPR043504">
    <property type="entry name" value="Peptidase_S1_PA_chymotrypsin"/>
</dbReference>
<dbReference type="SUPFAM" id="SSF50494">
    <property type="entry name" value="Trypsin-like serine proteases"/>
    <property type="match status" value="1"/>
</dbReference>
<comment type="similarity">
    <text evidence="2">Belongs to the peptidase S1 family. CLIP subfamily.</text>
</comment>
<evidence type="ECO:0000259" key="3">
    <source>
        <dbReference type="Pfam" id="PF00089"/>
    </source>
</evidence>
<protein>
    <recommendedName>
        <fullName evidence="3">Peptidase S1 domain-containing protein</fullName>
    </recommendedName>
</protein>
<reference evidence="4" key="1">
    <citation type="submission" date="2018-11" db="EMBL/GenBank/DDBJ databases">
        <authorList>
            <consortium name="Pathogen Informatics"/>
        </authorList>
    </citation>
    <scope>NUCLEOTIDE SEQUENCE</scope>
</reference>
<proteinExistence type="inferred from homology"/>
<dbReference type="PANTHER" id="PTHR24256">
    <property type="entry name" value="TRYPTASE-RELATED"/>
    <property type="match status" value="1"/>
</dbReference>
<dbReference type="AlphaFoldDB" id="A0A448X0A6"/>
<dbReference type="InterPro" id="IPR001254">
    <property type="entry name" value="Trypsin_dom"/>
</dbReference>
<name>A0A448X0A6_9PLAT</name>
<dbReference type="InterPro" id="IPR051487">
    <property type="entry name" value="Ser/Thr_Proteases_Immune/Dev"/>
</dbReference>
<dbReference type="Pfam" id="PF00089">
    <property type="entry name" value="Trypsin"/>
    <property type="match status" value="1"/>
</dbReference>
<feature type="domain" description="Peptidase S1" evidence="3">
    <location>
        <begin position="3"/>
        <end position="52"/>
    </location>
</feature>
<sequence length="191" mass="21672">MVAISRIIRHPKYNVRVSYDFDIALVKLAKPINYTRVIQPVCLPFMDSHLAAATADMDTPLASVVPGTDRLHDNQGFTYYKRDVEGNNDKAYAELNKFFDPLEQKRKHGQKSVSKENNLTTFFLEEAGSESYRNAVMDEEHNQKDMKQESKDVQIYPENVDSYGHGSICYVAGWGTTEGKVLYVIVKAKSV</sequence>
<evidence type="ECO:0000256" key="1">
    <source>
        <dbReference type="ARBA" id="ARBA00023157"/>
    </source>
</evidence>
<dbReference type="GO" id="GO:0006508">
    <property type="term" value="P:proteolysis"/>
    <property type="evidence" value="ECO:0007669"/>
    <property type="project" value="InterPro"/>
</dbReference>
<evidence type="ECO:0000313" key="5">
    <source>
        <dbReference type="Proteomes" id="UP000784294"/>
    </source>
</evidence>
<dbReference type="InterPro" id="IPR009003">
    <property type="entry name" value="Peptidase_S1_PA"/>
</dbReference>
<keyword evidence="1" id="KW-1015">Disulfide bond</keyword>
<gene>
    <name evidence="4" type="ORF">PXEA_LOCUS18132</name>
</gene>
<dbReference type="GO" id="GO:0004252">
    <property type="term" value="F:serine-type endopeptidase activity"/>
    <property type="evidence" value="ECO:0007669"/>
    <property type="project" value="InterPro"/>
</dbReference>
<dbReference type="EMBL" id="CAAALY010069072">
    <property type="protein sequence ID" value="VEL24692.1"/>
    <property type="molecule type" value="Genomic_DNA"/>
</dbReference>
<dbReference type="Gene3D" id="2.40.10.10">
    <property type="entry name" value="Trypsin-like serine proteases"/>
    <property type="match status" value="1"/>
</dbReference>
<organism evidence="4 5">
    <name type="scientific">Protopolystoma xenopodis</name>
    <dbReference type="NCBI Taxonomy" id="117903"/>
    <lineage>
        <taxon>Eukaryota</taxon>
        <taxon>Metazoa</taxon>
        <taxon>Spiralia</taxon>
        <taxon>Lophotrochozoa</taxon>
        <taxon>Platyhelminthes</taxon>
        <taxon>Monogenea</taxon>
        <taxon>Polyopisthocotylea</taxon>
        <taxon>Polystomatidea</taxon>
        <taxon>Polystomatidae</taxon>
        <taxon>Protopolystoma</taxon>
    </lineage>
</organism>
<keyword evidence="5" id="KW-1185">Reference proteome</keyword>
<evidence type="ECO:0000256" key="2">
    <source>
        <dbReference type="ARBA" id="ARBA00024195"/>
    </source>
</evidence>
<comment type="caution">
    <text evidence="4">The sequence shown here is derived from an EMBL/GenBank/DDBJ whole genome shotgun (WGS) entry which is preliminary data.</text>
</comment>
<dbReference type="Proteomes" id="UP000784294">
    <property type="component" value="Unassembled WGS sequence"/>
</dbReference>